<dbReference type="InterPro" id="IPR000924">
    <property type="entry name" value="Glu/Gln-tRNA-synth"/>
</dbReference>
<dbReference type="CDD" id="cd00808">
    <property type="entry name" value="GluRS_core"/>
    <property type="match status" value="1"/>
</dbReference>
<evidence type="ECO:0000256" key="7">
    <source>
        <dbReference type="HAMAP-Rule" id="MF_00022"/>
    </source>
</evidence>
<dbReference type="GO" id="GO:0004818">
    <property type="term" value="F:glutamate-tRNA ligase activity"/>
    <property type="evidence" value="ECO:0007669"/>
    <property type="project" value="UniProtKB-UniRule"/>
</dbReference>
<dbReference type="Pfam" id="PF19269">
    <property type="entry name" value="Anticodon_2"/>
    <property type="match status" value="1"/>
</dbReference>
<organism evidence="11 12">
    <name type="scientific">Candidatus Uhrbacteria bacterium RIFCSPLOWO2_01_FULL_47_24</name>
    <dbReference type="NCBI Taxonomy" id="1802401"/>
    <lineage>
        <taxon>Bacteria</taxon>
        <taxon>Candidatus Uhriibacteriota</taxon>
    </lineage>
</organism>
<keyword evidence="6 7" id="KW-0030">Aminoacyl-tRNA synthetase</keyword>
<keyword evidence="3 7" id="KW-0547">Nucleotide-binding</keyword>
<dbReference type="SUPFAM" id="SSF48163">
    <property type="entry name" value="An anticodon-binding domain of class I aminoacyl-tRNA synthetases"/>
    <property type="match status" value="1"/>
</dbReference>
<dbReference type="InterPro" id="IPR020751">
    <property type="entry name" value="aa-tRNA-synth_I_codon-bd_sub2"/>
</dbReference>
<dbReference type="InterPro" id="IPR045462">
    <property type="entry name" value="aa-tRNA-synth_I_cd-bd"/>
</dbReference>
<comment type="similarity">
    <text evidence="1 7">Belongs to the class-I aminoacyl-tRNA synthetase family. Glutamate--tRNA ligase type 1 subfamily.</text>
</comment>
<dbReference type="GO" id="GO:0005524">
    <property type="term" value="F:ATP binding"/>
    <property type="evidence" value="ECO:0007669"/>
    <property type="project" value="UniProtKB-UniRule"/>
</dbReference>
<feature type="short sequence motif" description="'KMSKS' region" evidence="7">
    <location>
        <begin position="272"/>
        <end position="276"/>
    </location>
</feature>
<feature type="binding site" evidence="7">
    <location>
        <position position="275"/>
    </location>
    <ligand>
        <name>ATP</name>
        <dbReference type="ChEBI" id="CHEBI:30616"/>
    </ligand>
</feature>
<comment type="caution">
    <text evidence="7">Lacks conserved residue(s) required for the propagation of feature annotation.</text>
</comment>
<dbReference type="InterPro" id="IPR033910">
    <property type="entry name" value="GluRS_core"/>
</dbReference>
<evidence type="ECO:0000313" key="12">
    <source>
        <dbReference type="Proteomes" id="UP000176897"/>
    </source>
</evidence>
<dbReference type="EMBL" id="MGEJ01000010">
    <property type="protein sequence ID" value="OGL81084.1"/>
    <property type="molecule type" value="Genomic_DNA"/>
</dbReference>
<dbReference type="InterPro" id="IPR008925">
    <property type="entry name" value="aa_tRNA-synth_I_cd-bd_sf"/>
</dbReference>
<dbReference type="GO" id="GO:0008270">
    <property type="term" value="F:zinc ion binding"/>
    <property type="evidence" value="ECO:0007669"/>
    <property type="project" value="InterPro"/>
</dbReference>
<dbReference type="GO" id="GO:0000049">
    <property type="term" value="F:tRNA binding"/>
    <property type="evidence" value="ECO:0007669"/>
    <property type="project" value="InterPro"/>
</dbReference>
<dbReference type="PANTHER" id="PTHR43311:SF2">
    <property type="entry name" value="GLUTAMATE--TRNA LIGASE, MITOCHONDRIAL-RELATED"/>
    <property type="match status" value="1"/>
</dbReference>
<feature type="compositionally biased region" description="Low complexity" evidence="8">
    <location>
        <begin position="82"/>
        <end position="93"/>
    </location>
</feature>
<comment type="function">
    <text evidence="7">Catalyzes the attachment of glutamate to tRNA(Glu) in a two-step reaction: glutamate is first activated by ATP to form Glu-AMP and then transferred to the acceptor end of tRNA(Glu).</text>
</comment>
<evidence type="ECO:0000259" key="10">
    <source>
        <dbReference type="Pfam" id="PF19269"/>
    </source>
</evidence>
<dbReference type="InterPro" id="IPR014729">
    <property type="entry name" value="Rossmann-like_a/b/a_fold"/>
</dbReference>
<feature type="domain" description="Aminoacyl-tRNA synthetase class I anticodon-binding" evidence="10">
    <location>
        <begin position="354"/>
        <end position="495"/>
    </location>
</feature>
<dbReference type="STRING" id="1802401.A3B21_01550"/>
<dbReference type="InterPro" id="IPR020058">
    <property type="entry name" value="Glu/Gln-tRNA-synth_Ib_cat-dom"/>
</dbReference>
<evidence type="ECO:0000256" key="6">
    <source>
        <dbReference type="ARBA" id="ARBA00023146"/>
    </source>
</evidence>
<evidence type="ECO:0000256" key="8">
    <source>
        <dbReference type="SAM" id="MobiDB-lite"/>
    </source>
</evidence>
<evidence type="ECO:0000256" key="4">
    <source>
        <dbReference type="ARBA" id="ARBA00022840"/>
    </source>
</evidence>
<dbReference type="Gene3D" id="3.40.50.620">
    <property type="entry name" value="HUPs"/>
    <property type="match status" value="1"/>
</dbReference>
<reference evidence="11 12" key="1">
    <citation type="journal article" date="2016" name="Nat. Commun.">
        <title>Thousands of microbial genomes shed light on interconnected biogeochemical processes in an aquifer system.</title>
        <authorList>
            <person name="Anantharaman K."/>
            <person name="Brown C.T."/>
            <person name="Hug L.A."/>
            <person name="Sharon I."/>
            <person name="Castelle C.J."/>
            <person name="Probst A.J."/>
            <person name="Thomas B.C."/>
            <person name="Singh A."/>
            <person name="Wilkins M.J."/>
            <person name="Karaoz U."/>
            <person name="Brodie E.L."/>
            <person name="Williams K.H."/>
            <person name="Hubbard S.S."/>
            <person name="Banfield J.F."/>
        </authorList>
    </citation>
    <scope>NUCLEOTIDE SEQUENCE [LARGE SCALE GENOMIC DNA]</scope>
</reference>
<evidence type="ECO:0000256" key="3">
    <source>
        <dbReference type="ARBA" id="ARBA00022741"/>
    </source>
</evidence>
<dbReference type="PANTHER" id="PTHR43311">
    <property type="entry name" value="GLUTAMATE--TRNA LIGASE"/>
    <property type="match status" value="1"/>
</dbReference>
<sequence length="501" mass="57102">MIAKATEKVRVRFPPSPTGFLHIGSLRTALYNYLFARKHGGEFILRIEDTDRARSVPGGVESIIRTLEWAGIEYDEGPQLAPSPGLRPSSPLGRGEGEGKGEHGPYVQSERLDIYKKYAEQLIKKSKAYYCTCTPQRLEELRQAQMERKEPTRYDGQCRKLSNSKLQIANSSYVIRLKVPRTGKTKFEDIIHGKLEFENKLIDDQVLMKSDGYPTYHLANVVDDHLMKISHVIRGEEWLSSNPKHILLYKALGWKPPQFAHLPLLLNSDHSKLSKRQGDVAVEDYIKKGYLREALINFVALLGFNPRADKELYTIDELIDEFDLAKVNKSGAVVNFEKLDWMNGSYIRHMPLDELVTLTMPFLPTDDMKLARKVVALEQERLKKLSDLSEATEFFFVEIPHYEPEILIWKKSPKESVAPNLQALHDFLSDYDGTWDANALESAIKLWIEQKSRGVGEILWPMRVALSGRLASPPPFDIAAILGKTRTLARLEYAIKLAKKL</sequence>
<dbReference type="Pfam" id="PF00749">
    <property type="entry name" value="tRNA-synt_1c"/>
    <property type="match status" value="1"/>
</dbReference>
<dbReference type="InterPro" id="IPR049940">
    <property type="entry name" value="GluQ/Sye"/>
</dbReference>
<dbReference type="PRINTS" id="PR00987">
    <property type="entry name" value="TRNASYNTHGLU"/>
</dbReference>
<dbReference type="NCBIfam" id="TIGR00464">
    <property type="entry name" value="gltX_bact"/>
    <property type="match status" value="1"/>
</dbReference>
<gene>
    <name evidence="7" type="primary">gltX</name>
    <name evidence="11" type="ORF">A3B21_01550</name>
</gene>
<keyword evidence="7" id="KW-0963">Cytoplasm</keyword>
<dbReference type="Gene3D" id="1.10.10.350">
    <property type="match status" value="1"/>
</dbReference>
<dbReference type="EC" id="6.1.1.17" evidence="7"/>
<evidence type="ECO:0000256" key="2">
    <source>
        <dbReference type="ARBA" id="ARBA00022598"/>
    </source>
</evidence>
<dbReference type="HAMAP" id="MF_00022">
    <property type="entry name" value="Glu_tRNA_synth_type1"/>
    <property type="match status" value="1"/>
</dbReference>
<name>A0A1F7UTN6_9BACT</name>
<evidence type="ECO:0000259" key="9">
    <source>
        <dbReference type="Pfam" id="PF00749"/>
    </source>
</evidence>
<dbReference type="InterPro" id="IPR004527">
    <property type="entry name" value="Glu-tRNA-ligase_bac/mito"/>
</dbReference>
<comment type="catalytic activity">
    <reaction evidence="7">
        <text>tRNA(Glu) + L-glutamate + ATP = L-glutamyl-tRNA(Glu) + AMP + diphosphate</text>
        <dbReference type="Rhea" id="RHEA:23540"/>
        <dbReference type="Rhea" id="RHEA-COMP:9663"/>
        <dbReference type="Rhea" id="RHEA-COMP:9680"/>
        <dbReference type="ChEBI" id="CHEBI:29985"/>
        <dbReference type="ChEBI" id="CHEBI:30616"/>
        <dbReference type="ChEBI" id="CHEBI:33019"/>
        <dbReference type="ChEBI" id="CHEBI:78442"/>
        <dbReference type="ChEBI" id="CHEBI:78520"/>
        <dbReference type="ChEBI" id="CHEBI:456215"/>
        <dbReference type="EC" id="6.1.1.17"/>
    </reaction>
</comment>
<comment type="caution">
    <text evidence="11">The sequence shown here is derived from an EMBL/GenBank/DDBJ whole genome shotgun (WGS) entry which is preliminary data.</text>
</comment>
<feature type="region of interest" description="Disordered" evidence="8">
    <location>
        <begin position="78"/>
        <end position="106"/>
    </location>
</feature>
<evidence type="ECO:0000256" key="5">
    <source>
        <dbReference type="ARBA" id="ARBA00022917"/>
    </source>
</evidence>
<keyword evidence="4 7" id="KW-0067">ATP-binding</keyword>
<keyword evidence="2 7" id="KW-0436">Ligase</keyword>
<dbReference type="GO" id="GO:0005737">
    <property type="term" value="C:cytoplasm"/>
    <property type="evidence" value="ECO:0007669"/>
    <property type="project" value="UniProtKB-SubCell"/>
</dbReference>
<dbReference type="FunFam" id="3.40.50.620:FF:000045">
    <property type="entry name" value="Glutamate--tRNA ligase, mitochondrial"/>
    <property type="match status" value="1"/>
</dbReference>
<protein>
    <recommendedName>
        <fullName evidence="7">Glutamate--tRNA ligase</fullName>
        <ecNumber evidence="7">6.1.1.17</ecNumber>
    </recommendedName>
    <alternativeName>
        <fullName evidence="7">Glutamyl-tRNA synthetase</fullName>
        <shortName evidence="7">GluRS</shortName>
    </alternativeName>
</protein>
<dbReference type="SUPFAM" id="SSF52374">
    <property type="entry name" value="Nucleotidylyl transferase"/>
    <property type="match status" value="1"/>
</dbReference>
<feature type="short sequence motif" description="'HIGH' region" evidence="7">
    <location>
        <begin position="15"/>
        <end position="25"/>
    </location>
</feature>
<accession>A0A1F7UTN6</accession>
<dbReference type="GO" id="GO:0006424">
    <property type="term" value="P:glutamyl-tRNA aminoacylation"/>
    <property type="evidence" value="ECO:0007669"/>
    <property type="project" value="UniProtKB-UniRule"/>
</dbReference>
<dbReference type="Proteomes" id="UP000176897">
    <property type="component" value="Unassembled WGS sequence"/>
</dbReference>
<keyword evidence="5 7" id="KW-0648">Protein biosynthesis</keyword>
<proteinExistence type="inferred from homology"/>
<comment type="subcellular location">
    <subcellularLocation>
        <location evidence="7">Cytoplasm</location>
    </subcellularLocation>
</comment>
<evidence type="ECO:0000313" key="11">
    <source>
        <dbReference type="EMBL" id="OGL81084.1"/>
    </source>
</evidence>
<feature type="domain" description="Glutamyl/glutaminyl-tRNA synthetase class Ib catalytic" evidence="9">
    <location>
        <begin position="8"/>
        <end position="341"/>
    </location>
</feature>
<dbReference type="AlphaFoldDB" id="A0A1F7UTN6"/>
<evidence type="ECO:0000256" key="1">
    <source>
        <dbReference type="ARBA" id="ARBA00007894"/>
    </source>
</evidence>
<comment type="subunit">
    <text evidence="7">Monomer.</text>
</comment>